<keyword evidence="1" id="KW-0378">Hydrolase</keyword>
<keyword evidence="2" id="KW-0547">Nucleotide-binding</keyword>
<evidence type="ECO:0000259" key="3">
    <source>
        <dbReference type="PROSITE" id="PS51743"/>
    </source>
</evidence>
<evidence type="ECO:0000256" key="1">
    <source>
        <dbReference type="ARBA" id="ARBA00022801"/>
    </source>
</evidence>
<proteinExistence type="predicted"/>
<evidence type="ECO:0000256" key="2">
    <source>
        <dbReference type="ARBA" id="ARBA00022840"/>
    </source>
</evidence>
<dbReference type="GO" id="GO:0006396">
    <property type="term" value="P:RNA processing"/>
    <property type="evidence" value="ECO:0007669"/>
    <property type="project" value="InterPro"/>
</dbReference>
<dbReference type="GO" id="GO:0016787">
    <property type="term" value="F:hydrolase activity"/>
    <property type="evidence" value="ECO:0007669"/>
    <property type="project" value="UniProtKB-KW"/>
</dbReference>
<dbReference type="GO" id="GO:0005524">
    <property type="term" value="F:ATP binding"/>
    <property type="evidence" value="ECO:0007669"/>
    <property type="project" value="UniProtKB-KW"/>
</dbReference>
<feature type="non-terminal residue" evidence="4">
    <location>
        <position position="1"/>
    </location>
</feature>
<accession>A0A089NA08</accession>
<sequence>QSVLATQDNESRTYCLHTDQTCRTQAEVVVYQDVYAVHAPTSLYFQAMKGVRTAYWIGFDTTPFMFDTMALAYPTSVTK</sequence>
<organism evidence="4">
    <name type="scientific">Mayaro virus</name>
    <dbReference type="NCBI Taxonomy" id="59301"/>
    <lineage>
        <taxon>Viruses</taxon>
        <taxon>Riboviria</taxon>
        <taxon>Orthornavirae</taxon>
        <taxon>Kitrinoviricota</taxon>
        <taxon>Alsuviricetes</taxon>
        <taxon>Martellivirales</taxon>
        <taxon>Togaviridae</taxon>
        <taxon>Alphavirus</taxon>
        <taxon>Alphavirus mayaro</taxon>
    </lineage>
</organism>
<keyword evidence="2" id="KW-0067">ATP-binding</keyword>
<dbReference type="EMBL" id="KJ682316">
    <property type="protein sequence ID" value="AIQ84247.1"/>
    <property type="molecule type" value="Genomic_RNA"/>
</dbReference>
<dbReference type="InterPro" id="IPR002588">
    <property type="entry name" value="Alphavirus-like_MT_dom"/>
</dbReference>
<dbReference type="GO" id="GO:0003723">
    <property type="term" value="F:RNA binding"/>
    <property type="evidence" value="ECO:0007669"/>
    <property type="project" value="InterPro"/>
</dbReference>
<name>A0A089NA08_9VIRU</name>
<evidence type="ECO:0000313" key="4">
    <source>
        <dbReference type="EMBL" id="AIQ84247.1"/>
    </source>
</evidence>
<dbReference type="GO" id="GO:0016556">
    <property type="term" value="P:mRNA modification"/>
    <property type="evidence" value="ECO:0007669"/>
    <property type="project" value="InterPro"/>
</dbReference>
<feature type="non-terminal residue" evidence="4">
    <location>
        <position position="79"/>
    </location>
</feature>
<feature type="domain" description="Alphavirus-like MT" evidence="3">
    <location>
        <begin position="1"/>
        <end position="79"/>
    </location>
</feature>
<reference evidence="4" key="1">
    <citation type="journal article" date="2014" name="Mem. Inst. Oswaldo Cruz">
        <title>Molecular detection of Mayaro virus during a dengue outbreak in the state of Mato Grosso, Central-West Brazil.</title>
        <authorList>
            <person name="Zuchi N."/>
            <person name="Heinen L.B."/>
            <person name="Santos M.A."/>
            <person name="Pereira F.C."/>
            <person name="Slhessarenko R.D."/>
        </authorList>
    </citation>
    <scope>NUCLEOTIDE SEQUENCE</scope>
    <source>
        <strain evidence="4">MAYV_BR/MT_CBA9/2012</strain>
    </source>
</reference>
<dbReference type="GO" id="GO:0008174">
    <property type="term" value="F:mRNA methyltransferase activity"/>
    <property type="evidence" value="ECO:0007669"/>
    <property type="project" value="UniProtKB-UniRule"/>
</dbReference>
<protein>
    <submittedName>
        <fullName evidence="4">Non-structural protein 1</fullName>
    </submittedName>
</protein>
<dbReference type="PROSITE" id="PS51743">
    <property type="entry name" value="ALPHAVIRUS_MT"/>
    <property type="match status" value="1"/>
</dbReference>